<evidence type="ECO:0000259" key="2">
    <source>
        <dbReference type="Pfam" id="PF04296"/>
    </source>
</evidence>
<dbReference type="InterPro" id="IPR029064">
    <property type="entry name" value="Ribosomal_eL30-like_sf"/>
</dbReference>
<dbReference type="InterPro" id="IPR037465">
    <property type="entry name" value="YlxR"/>
</dbReference>
<dbReference type="PANTHER" id="PTHR34215:SF1">
    <property type="entry name" value="YLXR DOMAIN-CONTAINING PROTEIN"/>
    <property type="match status" value="1"/>
</dbReference>
<dbReference type="Pfam" id="PF04296">
    <property type="entry name" value="YlxR"/>
    <property type="match status" value="1"/>
</dbReference>
<feature type="domain" description="YlxR" evidence="2">
    <location>
        <begin position="29"/>
        <end position="104"/>
    </location>
</feature>
<feature type="compositionally biased region" description="Polar residues" evidence="1">
    <location>
        <begin position="20"/>
        <end position="29"/>
    </location>
</feature>
<protein>
    <submittedName>
        <fullName evidence="3">DNA-binding protein</fullName>
    </submittedName>
</protein>
<dbReference type="InterPro" id="IPR035931">
    <property type="entry name" value="YlxR-like_sf"/>
</dbReference>
<proteinExistence type="predicted"/>
<dbReference type="GO" id="GO:0003677">
    <property type="term" value="F:DNA binding"/>
    <property type="evidence" value="ECO:0007669"/>
    <property type="project" value="UniProtKB-KW"/>
</dbReference>
<evidence type="ECO:0000256" key="1">
    <source>
        <dbReference type="SAM" id="MobiDB-lite"/>
    </source>
</evidence>
<feature type="region of interest" description="Disordered" evidence="1">
    <location>
        <begin position="1"/>
        <end position="29"/>
    </location>
</feature>
<dbReference type="InterPro" id="IPR007393">
    <property type="entry name" value="YlxR_dom"/>
</dbReference>
<accession>A0A1E3VAM3</accession>
<sequence>MTAATEAGIKPLDILPSDSGPKNRSGSSRTCIVTRESGSPETLIRFVAGPDGRVIPDLKRQLPGRGCWVKAERHLIEKAVAKKLFARALRADVKADAALADEVERLLGEQLAGMMNMARKAGQFVTGATKTEQAVRGLAALGVFHAIDAAADGVRKVDKARKAMSFVSEDETEIPAFRPFTVAEMEGLLGSNAFIHAAALAGQAGEGVVKRAMMLEKYRGSVPVRAEGGAGKPQQ</sequence>
<dbReference type="Gene3D" id="3.30.1230.10">
    <property type="entry name" value="YlxR-like"/>
    <property type="match status" value="1"/>
</dbReference>
<gene>
    <name evidence="3" type="ORF">A8M32_18660</name>
</gene>
<comment type="caution">
    <text evidence="3">The sequence shown here is derived from an EMBL/GenBank/DDBJ whole genome shotgun (WGS) entry which is preliminary data.</text>
</comment>
<organism evidence="3 4">
    <name type="scientific">Sinorhizobium alkalisoli</name>
    <dbReference type="NCBI Taxonomy" id="1752398"/>
    <lineage>
        <taxon>Bacteria</taxon>
        <taxon>Pseudomonadati</taxon>
        <taxon>Pseudomonadota</taxon>
        <taxon>Alphaproteobacteria</taxon>
        <taxon>Hyphomicrobiales</taxon>
        <taxon>Rhizobiaceae</taxon>
        <taxon>Sinorhizobium/Ensifer group</taxon>
        <taxon>Sinorhizobium</taxon>
    </lineage>
</organism>
<dbReference type="RefSeq" id="WP_069459869.1">
    <property type="nucleotide sequence ID" value="NZ_LYBW01000060.1"/>
</dbReference>
<dbReference type="Proteomes" id="UP000094342">
    <property type="component" value="Unassembled WGS sequence"/>
</dbReference>
<keyword evidence="3" id="KW-0238">DNA-binding</keyword>
<dbReference type="STRING" id="1752398.A8M32_18660"/>
<keyword evidence="4" id="KW-1185">Reference proteome</keyword>
<dbReference type="EMBL" id="LYBW01000060">
    <property type="protein sequence ID" value="ODR90171.1"/>
    <property type="molecule type" value="Genomic_DNA"/>
</dbReference>
<dbReference type="AlphaFoldDB" id="A0A1E3VAM3"/>
<dbReference type="SUPFAM" id="SSF64376">
    <property type="entry name" value="YlxR-like"/>
    <property type="match status" value="1"/>
</dbReference>
<reference evidence="4" key="1">
    <citation type="submission" date="2016-05" db="EMBL/GenBank/DDBJ databases">
        <authorList>
            <person name="Li Y."/>
        </authorList>
    </citation>
    <scope>NUCLEOTIDE SEQUENCE [LARGE SCALE GENOMIC DNA]</scope>
    <source>
        <strain evidence="4">YIC4027</strain>
    </source>
</reference>
<dbReference type="Gene3D" id="3.30.1330.30">
    <property type="match status" value="1"/>
</dbReference>
<dbReference type="PANTHER" id="PTHR34215">
    <property type="entry name" value="BLL0784 PROTEIN"/>
    <property type="match status" value="1"/>
</dbReference>
<dbReference type="OrthoDB" id="9799836at2"/>
<dbReference type="CDD" id="cd00279">
    <property type="entry name" value="YlxR"/>
    <property type="match status" value="1"/>
</dbReference>
<name>A0A1E3VAM3_9HYPH</name>
<dbReference type="NCBIfam" id="NF006622">
    <property type="entry name" value="PRK09190.1"/>
    <property type="match status" value="1"/>
</dbReference>
<evidence type="ECO:0000313" key="3">
    <source>
        <dbReference type="EMBL" id="ODR90171.1"/>
    </source>
</evidence>
<evidence type="ECO:0000313" key="4">
    <source>
        <dbReference type="Proteomes" id="UP000094342"/>
    </source>
</evidence>